<evidence type="ECO:0008006" key="3">
    <source>
        <dbReference type="Google" id="ProtNLM"/>
    </source>
</evidence>
<dbReference type="AlphaFoldDB" id="A0A4Q0YDS0"/>
<gene>
    <name evidence="1" type="ORF">CRV08_08355</name>
</gene>
<dbReference type="EMBL" id="PDKJ01000006">
    <property type="protein sequence ID" value="RXJ68253.1"/>
    <property type="molecule type" value="Genomic_DNA"/>
</dbReference>
<dbReference type="RefSeq" id="WP_128981021.1">
    <property type="nucleotide sequence ID" value="NZ_PDKJ01000006.1"/>
</dbReference>
<reference evidence="1 2" key="1">
    <citation type="submission" date="2017-10" db="EMBL/GenBank/DDBJ databases">
        <title>Genomics of the genus Arcobacter.</title>
        <authorList>
            <person name="Perez-Cataluna A."/>
            <person name="Figueras M.J."/>
        </authorList>
    </citation>
    <scope>NUCLEOTIDE SEQUENCE [LARGE SCALE GENOMIC DNA]</scope>
    <source>
        <strain evidence="1 2">CECT 8993</strain>
    </source>
</reference>
<protein>
    <recommendedName>
        <fullName evidence="3">Dienelactone hydrolase domain-containing protein</fullName>
    </recommendedName>
</protein>
<organism evidence="1 2">
    <name type="scientific">Halarcobacter ebronensis</name>
    <dbReference type="NCBI Taxonomy" id="1462615"/>
    <lineage>
        <taxon>Bacteria</taxon>
        <taxon>Pseudomonadati</taxon>
        <taxon>Campylobacterota</taxon>
        <taxon>Epsilonproteobacteria</taxon>
        <taxon>Campylobacterales</taxon>
        <taxon>Arcobacteraceae</taxon>
        <taxon>Halarcobacter</taxon>
    </lineage>
</organism>
<evidence type="ECO:0000313" key="1">
    <source>
        <dbReference type="EMBL" id="RXJ68253.1"/>
    </source>
</evidence>
<proteinExistence type="predicted"/>
<sequence length="185" mass="21362">MKIVIVSDIFGKTKALEKLALNINNNTTILDPYGGSFLNFIDEKSAYKYFIDTIGLDLYTKKLKDYIKAQTDSVILIGFSIGSSAIWNISNDKTLKNIKKTICFYGSQIRYKTQLEPLFPMELIFPLKEEHFSVEELILKLSNKKNISIRQVQYLHGFMNEKSLNFNLDAYELELNNLINDLDKK</sequence>
<accession>A0A4Q0YDS0</accession>
<comment type="caution">
    <text evidence="1">The sequence shown here is derived from an EMBL/GenBank/DDBJ whole genome shotgun (WGS) entry which is preliminary data.</text>
</comment>
<dbReference type="Proteomes" id="UP000290172">
    <property type="component" value="Unassembled WGS sequence"/>
</dbReference>
<name>A0A4Q0YDS0_9BACT</name>
<evidence type="ECO:0000313" key="2">
    <source>
        <dbReference type="Proteomes" id="UP000290172"/>
    </source>
</evidence>